<name>A0A2H1KZ15_BREAU</name>
<reference evidence="2 3" key="1">
    <citation type="submission" date="2017-03" db="EMBL/GenBank/DDBJ databases">
        <authorList>
            <person name="Afonso C.L."/>
            <person name="Miller P.J."/>
            <person name="Scott M.A."/>
            <person name="Spackman E."/>
            <person name="Goraichik I."/>
            <person name="Dimitrov K.M."/>
            <person name="Suarez D.L."/>
            <person name="Swayne D.E."/>
        </authorList>
    </citation>
    <scope>NUCLEOTIDE SEQUENCE [LARGE SCALE GENOMIC DNA]</scope>
    <source>
        <strain evidence="3">8(6)</strain>
    </source>
</reference>
<dbReference type="RefSeq" id="WP_101557662.1">
    <property type="nucleotide sequence ID" value="NZ_FXZI01000026.1"/>
</dbReference>
<dbReference type="EMBL" id="FXZI01000026">
    <property type="protein sequence ID" value="SMY05013.1"/>
    <property type="molecule type" value="Genomic_DNA"/>
</dbReference>
<sequence length="123" mass="13908">MIRLLWALSTRIRYYLRRYMPTNIALDAIRTRRGLKWGIPAMLLAAPYLLAATYFRSLIEHGGPGWLHLLALLCCWNALKLIVMGPASVALLIRAVTHEATERRRVRRQSNAMNSASYASIGA</sequence>
<keyword evidence="1" id="KW-0812">Transmembrane</keyword>
<evidence type="ECO:0000256" key="1">
    <source>
        <dbReference type="SAM" id="Phobius"/>
    </source>
</evidence>
<evidence type="ECO:0008006" key="4">
    <source>
        <dbReference type="Google" id="ProtNLM"/>
    </source>
</evidence>
<accession>A0A2H1KZ15</accession>
<feature type="transmembrane region" description="Helical" evidence="1">
    <location>
        <begin position="67"/>
        <end position="97"/>
    </location>
</feature>
<dbReference type="Proteomes" id="UP000234300">
    <property type="component" value="Unassembled WGS sequence"/>
</dbReference>
<evidence type="ECO:0000313" key="3">
    <source>
        <dbReference type="Proteomes" id="UP000234300"/>
    </source>
</evidence>
<gene>
    <name evidence="2" type="ORF">BAURA86_03914</name>
</gene>
<evidence type="ECO:0000313" key="2">
    <source>
        <dbReference type="EMBL" id="SMY05013.1"/>
    </source>
</evidence>
<organism evidence="2 3">
    <name type="scientific">Brevibacterium aurantiacum</name>
    <dbReference type="NCBI Taxonomy" id="273384"/>
    <lineage>
        <taxon>Bacteria</taxon>
        <taxon>Bacillati</taxon>
        <taxon>Actinomycetota</taxon>
        <taxon>Actinomycetes</taxon>
        <taxon>Micrococcales</taxon>
        <taxon>Brevibacteriaceae</taxon>
        <taxon>Brevibacterium</taxon>
    </lineage>
</organism>
<keyword evidence="1" id="KW-1133">Transmembrane helix</keyword>
<protein>
    <recommendedName>
        <fullName evidence="4">Sulfate permease</fullName>
    </recommendedName>
</protein>
<dbReference type="AlphaFoldDB" id="A0A2H1KZ15"/>
<keyword evidence="1" id="KW-0472">Membrane</keyword>
<proteinExistence type="predicted"/>
<feature type="transmembrane region" description="Helical" evidence="1">
    <location>
        <begin position="37"/>
        <end position="55"/>
    </location>
</feature>